<gene>
    <name evidence="4" type="ORF">SAMN06296020_103190</name>
</gene>
<protein>
    <recommendedName>
        <fullName evidence="1 3">chorismate mutase</fullName>
        <ecNumber evidence="1 3">5.4.99.5</ecNumber>
    </recommendedName>
</protein>
<dbReference type="CDD" id="cd02185">
    <property type="entry name" value="AroH"/>
    <property type="match status" value="1"/>
</dbReference>
<dbReference type="Proteomes" id="UP001158066">
    <property type="component" value="Unassembled WGS sequence"/>
</dbReference>
<feature type="binding site" evidence="2">
    <location>
        <position position="7"/>
    </location>
    <ligand>
        <name>prephenate</name>
        <dbReference type="ChEBI" id="CHEBI:29934"/>
    </ligand>
</feature>
<keyword evidence="3" id="KW-0413">Isomerase</keyword>
<dbReference type="AlphaFoldDB" id="A0AA46AI90"/>
<dbReference type="EC" id="5.4.99.5" evidence="1 3"/>
<sequence length="120" mass="13722">MNLMSLRGAITVEEDQAEFIDMAMMELMNTLIQQNQLNEDQVVNLIVSATSDLVSRYPSVVVREQLGWNDTAILNVEEKVVIGQLPRCIRVLLTIQTPLTKSELVHVYLREAVKLRPDWQ</sequence>
<dbReference type="Pfam" id="PF07736">
    <property type="entry name" value="CM_1"/>
    <property type="match status" value="1"/>
</dbReference>
<keyword evidence="5" id="KW-1185">Reference proteome</keyword>
<dbReference type="PANTHER" id="PTHR21164:SF0">
    <property type="entry name" value="CHORISMATE MUTASE AROH"/>
    <property type="match status" value="1"/>
</dbReference>
<comment type="caution">
    <text evidence="4">The sequence shown here is derived from an EMBL/GenBank/DDBJ whole genome shotgun (WGS) entry which is preliminary data.</text>
</comment>
<feature type="binding site" evidence="2">
    <location>
        <position position="108"/>
    </location>
    <ligand>
        <name>prephenate</name>
        <dbReference type="ChEBI" id="CHEBI:29934"/>
    </ligand>
</feature>
<evidence type="ECO:0000256" key="1">
    <source>
        <dbReference type="NCBIfam" id="TIGR01796"/>
    </source>
</evidence>
<evidence type="ECO:0000313" key="4">
    <source>
        <dbReference type="EMBL" id="SMP47937.1"/>
    </source>
</evidence>
<comment type="catalytic activity">
    <reaction evidence="3">
        <text>chorismate = prephenate</text>
        <dbReference type="Rhea" id="RHEA:13897"/>
        <dbReference type="ChEBI" id="CHEBI:29748"/>
        <dbReference type="ChEBI" id="CHEBI:29934"/>
        <dbReference type="EC" id="5.4.99.5"/>
    </reaction>
</comment>
<dbReference type="GO" id="GO:0009073">
    <property type="term" value="P:aromatic amino acid family biosynthetic process"/>
    <property type="evidence" value="ECO:0007669"/>
    <property type="project" value="UniProtKB-UniRule"/>
</dbReference>
<dbReference type="PIRSF" id="PIRSF005965">
    <property type="entry name" value="Chor_mut_AroH"/>
    <property type="match status" value="1"/>
</dbReference>
<feature type="binding site" evidence="2">
    <location>
        <position position="90"/>
    </location>
    <ligand>
        <name>prephenate</name>
        <dbReference type="ChEBI" id="CHEBI:29934"/>
    </ligand>
</feature>
<dbReference type="SUPFAM" id="SSF55298">
    <property type="entry name" value="YjgF-like"/>
    <property type="match status" value="1"/>
</dbReference>
<reference evidence="4" key="1">
    <citation type="submission" date="2017-05" db="EMBL/GenBank/DDBJ databases">
        <authorList>
            <person name="Varghese N."/>
            <person name="Submissions S."/>
        </authorList>
    </citation>
    <scope>NUCLEOTIDE SEQUENCE</scope>
    <source>
        <strain evidence="4">Su22</strain>
    </source>
</reference>
<accession>A0AA46AI90</accession>
<dbReference type="Gene3D" id="3.30.1330.40">
    <property type="entry name" value="RutC-like"/>
    <property type="match status" value="1"/>
</dbReference>
<dbReference type="GO" id="GO:0046417">
    <property type="term" value="P:chorismate metabolic process"/>
    <property type="evidence" value="ECO:0007669"/>
    <property type="project" value="TreeGrafter"/>
</dbReference>
<keyword evidence="2 3" id="KW-0057">Aromatic amino acid biosynthesis</keyword>
<dbReference type="PANTHER" id="PTHR21164">
    <property type="entry name" value="CHORISMATE MUTASE"/>
    <property type="match status" value="1"/>
</dbReference>
<dbReference type="NCBIfam" id="TIGR01796">
    <property type="entry name" value="CM_mono_aroH"/>
    <property type="match status" value="1"/>
</dbReference>
<evidence type="ECO:0000256" key="3">
    <source>
        <dbReference type="PROSITE-ProRule" id="PRU00514"/>
    </source>
</evidence>
<dbReference type="GO" id="GO:0004106">
    <property type="term" value="F:chorismate mutase activity"/>
    <property type="evidence" value="ECO:0007669"/>
    <property type="project" value="UniProtKB-UniRule"/>
</dbReference>
<dbReference type="InterPro" id="IPR035959">
    <property type="entry name" value="RutC-like_sf"/>
</dbReference>
<dbReference type="InterPro" id="IPR008243">
    <property type="entry name" value="Chorismate_mutase_AroH"/>
</dbReference>
<dbReference type="GO" id="GO:0008652">
    <property type="term" value="P:amino acid biosynthetic process"/>
    <property type="evidence" value="ECO:0007669"/>
    <property type="project" value="UniProtKB-UniRule"/>
</dbReference>
<evidence type="ECO:0000256" key="2">
    <source>
        <dbReference type="PIRSR" id="PIRSR005965-1"/>
    </source>
</evidence>
<organism evidence="4 5">
    <name type="scientific">Anoxynatronum buryatiense</name>
    <dbReference type="NCBI Taxonomy" id="489973"/>
    <lineage>
        <taxon>Bacteria</taxon>
        <taxon>Bacillati</taxon>
        <taxon>Bacillota</taxon>
        <taxon>Clostridia</taxon>
        <taxon>Eubacteriales</taxon>
        <taxon>Clostridiaceae</taxon>
        <taxon>Anoxynatronum</taxon>
    </lineage>
</organism>
<dbReference type="RefSeq" id="WP_283408460.1">
    <property type="nucleotide sequence ID" value="NZ_FXUF01000003.1"/>
</dbReference>
<proteinExistence type="predicted"/>
<name>A0AA46AI90_9CLOT</name>
<dbReference type="EMBL" id="FXUF01000003">
    <property type="protein sequence ID" value="SMP47937.1"/>
    <property type="molecule type" value="Genomic_DNA"/>
</dbReference>
<keyword evidence="2 3" id="KW-0028">Amino-acid biosynthesis</keyword>
<dbReference type="PROSITE" id="PS51167">
    <property type="entry name" value="CHORISMATE_MUT_1"/>
    <property type="match status" value="1"/>
</dbReference>
<evidence type="ECO:0000313" key="5">
    <source>
        <dbReference type="Proteomes" id="UP001158066"/>
    </source>
</evidence>